<evidence type="ECO:0000313" key="1">
    <source>
        <dbReference type="EMBL" id="VAW86935.1"/>
    </source>
</evidence>
<reference evidence="1" key="1">
    <citation type="submission" date="2018-06" db="EMBL/GenBank/DDBJ databases">
        <authorList>
            <person name="Zhirakovskaya E."/>
        </authorList>
    </citation>
    <scope>NUCLEOTIDE SEQUENCE</scope>
</reference>
<organism evidence="1">
    <name type="scientific">hydrothermal vent metagenome</name>
    <dbReference type="NCBI Taxonomy" id="652676"/>
    <lineage>
        <taxon>unclassified sequences</taxon>
        <taxon>metagenomes</taxon>
        <taxon>ecological metagenomes</taxon>
    </lineage>
</organism>
<gene>
    <name evidence="1" type="ORF">MNBD_GAMMA16-792</name>
</gene>
<accession>A0A3B0Z0U9</accession>
<name>A0A3B0Z0U9_9ZZZZ</name>
<protein>
    <submittedName>
        <fullName evidence="1">Uncharacterized protein</fullName>
    </submittedName>
</protein>
<sequence>MLTNNRILILGVPIFPDKMPIGQLAEKLTRIANDMSVISDARKAL</sequence>
<dbReference type="AlphaFoldDB" id="A0A3B0Z0U9"/>
<dbReference type="EMBL" id="UOFO01000106">
    <property type="protein sequence ID" value="VAW86935.1"/>
    <property type="molecule type" value="Genomic_DNA"/>
</dbReference>
<proteinExistence type="predicted"/>